<dbReference type="InterPro" id="IPR044824">
    <property type="entry name" value="MAIN-like"/>
</dbReference>
<feature type="non-terminal residue" evidence="3">
    <location>
        <position position="1"/>
    </location>
</feature>
<dbReference type="PANTHER" id="PTHR46033">
    <property type="entry name" value="PROTEIN MAIN-LIKE 2"/>
    <property type="match status" value="1"/>
</dbReference>
<dbReference type="Pfam" id="PF10536">
    <property type="entry name" value="PMD"/>
    <property type="match status" value="1"/>
</dbReference>
<feature type="coiled-coil region" evidence="1">
    <location>
        <begin position="601"/>
        <end position="635"/>
    </location>
</feature>
<dbReference type="GO" id="GO:0010073">
    <property type="term" value="P:meristem maintenance"/>
    <property type="evidence" value="ECO:0007669"/>
    <property type="project" value="InterPro"/>
</dbReference>
<keyword evidence="1" id="KW-0175">Coiled coil</keyword>
<reference evidence="3" key="2">
    <citation type="submission" date="2001-01" db="EMBL/GenBank/DDBJ databases">
        <title>Arabidopsis thaliana chromosome 1 BAC F4M15 genomic sequence.</title>
        <authorList>
            <person name="Lin X."/>
            <person name="Kaul S."/>
            <person name="Town C.D."/>
            <person name="Benito M."/>
            <person name="Creasy T.H."/>
            <person name="Haas B.J."/>
            <person name="Wu D."/>
            <person name="Maiti R."/>
            <person name="Ronning C.M."/>
            <person name="Koo H."/>
            <person name="Fujii C.Y."/>
            <person name="Utterback T.R."/>
            <person name="Barnstead M.E."/>
            <person name="Bowman C.L."/>
            <person name="White O."/>
            <person name="Nierman W.C."/>
            <person name="Fraser C.M."/>
        </authorList>
    </citation>
    <scope>NUCLEOTIDE SEQUENCE</scope>
</reference>
<reference key="1">
    <citation type="journal article" date="2000" name="Nature">
        <title>Sequence and analysis of chromosome 1 of the plant Arabidopsis thaliana.</title>
        <authorList>
            <person name="Theologis A."/>
            <person name="Ecker J.R."/>
            <person name="Palm C.J."/>
            <person name="Federspiel N.A."/>
            <person name="Kaul S."/>
            <person name="White O."/>
            <person name="Alonso J."/>
            <person name="Altafi H."/>
            <person name="Araujo R."/>
            <person name="Bowman C.L."/>
            <person name="Brooks S.Y."/>
            <person name="Buehler E."/>
            <person name="Chan A."/>
            <person name="Chao Q."/>
            <person name="Chen H."/>
            <person name="Cheuk R.F."/>
            <person name="Chin C.W."/>
            <person name="Chung M.K."/>
            <person name="Conn L."/>
            <person name="Conway A.B."/>
            <person name="Conway A.R."/>
            <person name="Creasy T.H."/>
            <person name="Dewar K."/>
            <person name="Dunn P."/>
            <person name="Etgu P."/>
            <person name="Feldblyum T.V."/>
            <person name="Feng J."/>
            <person name="Fong B."/>
            <person name="Fujii C.Y."/>
            <person name="Gill J.E."/>
            <person name="Goldsmith A.D."/>
            <person name="Haas B."/>
            <person name="Hansen N.F."/>
            <person name="Hughes B."/>
            <person name="Huizar L."/>
            <person name="Hunter J.L."/>
            <person name="Jenkins J."/>
            <person name="Johnson-Hopson C."/>
            <person name="Khan S."/>
            <person name="Khaykin E."/>
            <person name="Kim C.J."/>
            <person name="Koo H.L."/>
            <person name="Kremenetskaia I."/>
            <person name="Kurtz D.B."/>
            <person name="Kwan A."/>
            <person name="Lam B."/>
            <person name="Langin-Hooper S."/>
            <person name="Lee A."/>
            <person name="Lee J.M."/>
            <person name="Lenz C.A."/>
            <person name="Li J.H."/>
            <person name="Li Y."/>
            <person name="Lin X."/>
            <person name="Liu S.X."/>
            <person name="Liu Z.A."/>
            <person name="Luros J.S."/>
            <person name="Maiti R."/>
            <person name="Marziali A."/>
            <person name="Militscher J."/>
            <person name="Miranda M."/>
            <person name="Nguyen M."/>
            <person name="Nierman W.C."/>
            <person name="Osborne B.I."/>
            <person name="Pai G."/>
            <person name="Peterson J."/>
            <person name="Pham P.K."/>
            <person name="Rizzo M."/>
            <person name="Rooney T."/>
            <person name="Rowley D."/>
            <person name="Sakano H."/>
            <person name="Salzberg S.L."/>
            <person name="Schwartz J.R."/>
            <person name="Shinn P."/>
            <person name="Southwick A.M."/>
            <person name="Sun H."/>
            <person name="Tallon L.J."/>
            <person name="Tambunga G."/>
            <person name="Toriumi M.J."/>
            <person name="Town C.D."/>
            <person name="Utterback T."/>
            <person name="Van Aken S."/>
            <person name="Vaysberg M."/>
            <person name="Vysotskaia V.S."/>
            <person name="Walker M."/>
            <person name="Wu D."/>
            <person name="Yu G."/>
            <person name="Fraser C.M."/>
            <person name="Venter J.C."/>
            <person name="Davis R.W."/>
        </authorList>
    </citation>
    <scope>NUCLEOTIDE SEQUENCE [LARGE SCALE GENOMIC DNA]</scope>
    <source>
        <strain>cv. Columbia</strain>
    </source>
</reference>
<organism evidence="3">
    <name type="scientific">Arabidopsis thaliana</name>
    <name type="common">Mouse-ear cress</name>
    <dbReference type="NCBI Taxonomy" id="3702"/>
    <lineage>
        <taxon>Eukaryota</taxon>
        <taxon>Viridiplantae</taxon>
        <taxon>Streptophyta</taxon>
        <taxon>Embryophyta</taxon>
        <taxon>Tracheophyta</taxon>
        <taxon>Spermatophyta</taxon>
        <taxon>Magnoliopsida</taxon>
        <taxon>eudicotyledons</taxon>
        <taxon>Gunneridae</taxon>
        <taxon>Pentapetalae</taxon>
        <taxon>rosids</taxon>
        <taxon>malvids</taxon>
        <taxon>Brassicales</taxon>
        <taxon>Brassicaceae</taxon>
        <taxon>Camelineae</taxon>
        <taxon>Arabidopsis</taxon>
    </lineage>
</organism>
<name>Q9C6T9_ARATH</name>
<gene>
    <name evidence="3" type="primary">F4M15.1</name>
</gene>
<protein>
    <submittedName>
        <fullName evidence="3">Uncharacterized protein F4M15.1</fullName>
    </submittedName>
</protein>
<feature type="domain" description="Aminotransferase-like plant mobile" evidence="2">
    <location>
        <begin position="72"/>
        <end position="426"/>
    </location>
</feature>
<evidence type="ECO:0000313" key="3">
    <source>
        <dbReference type="EMBL" id="AAG50778.1"/>
    </source>
</evidence>
<dbReference type="AlphaFoldDB" id="Q9C6T9"/>
<evidence type="ECO:0000256" key="1">
    <source>
        <dbReference type="SAM" id="Coils"/>
    </source>
</evidence>
<dbReference type="PANTHER" id="PTHR46033:SF73">
    <property type="entry name" value="AMINOTRANSFERASE-LIKE, MOBILE DOMAIN PROTEIN-RELATED"/>
    <property type="match status" value="1"/>
</dbReference>
<accession>Q9C6T9</accession>
<evidence type="ECO:0000259" key="2">
    <source>
        <dbReference type="Pfam" id="PF10536"/>
    </source>
</evidence>
<dbReference type="InterPro" id="IPR019557">
    <property type="entry name" value="AminoTfrase-like_pln_mobile"/>
</dbReference>
<sequence>NLAPTKTLVSLETSIEGSEAMLPCQILSAPSPQRNDLSSSVSFSGWRLANMKFKRWARKMSALHEPIWRKAGIFEAVNASTYKIHKNTDLVLGVAEKWSPDTKTFVFSWGEATITLEDVMVLSGFSVLGSPAFATLDSSGKKIMERLKNAWQTIKREGKVNLLTQVAWMDRFMNCGGELEHVAFLVLWLGYFVLPSRFHHLCETIFPIAVNLSSGTRIALAPAVLAHLYADLSLLKTHISKSPPRVEIRLSALFMLVQVWTWERFRELQPKPNSLLAGKPRVAIWNKLKQQTSNVRQILDNSKIDSFEWRPYTRSVTNWKFPQFYPEKAMCVHVSPSLDEELISFARCIKDSELVGIEKVEHYFPNRVASQFGMLQDVPSPHVDRNNLSREAAWNDYNKPIDDLALHIPSRSAIPRVTSTFCEWWRKTYPELIKYSSKEKDADESVETLNIISDDTISGSSNDEMTIAEYSNKRLKCVEEARDKRRKYMEQARERGNNESVGILNLRNMFGDHSSFVLSGSKRTSNDEMKIAEDSNKRRKYMMQDRKKDESTTGVCSISVQPSEIEKRNEMTDGSGSKAGKSMAVSLFDENNSSDPPLGANDSYEKRLQKLKVLASSLEERMNKTQKTVALLVERKSIKERKPAAARLI</sequence>
<dbReference type="EMBL" id="AC079027">
    <property type="protein sequence ID" value="AAG50778.1"/>
    <property type="molecule type" value="Genomic_DNA"/>
</dbReference>
<proteinExistence type="predicted"/>
<dbReference type="ExpressionAtlas" id="Q9C6T9">
    <property type="expression patterns" value="baseline and differential"/>
</dbReference>